<comment type="function">
    <text evidence="15">Catalyzes the hydrolysis of N-succinyl-L,L-diaminopimelic acid (SDAP), forming succinate and LL-2,6-diaminopimelate (DAP), an intermediate involved in the bacterial biosynthesis of lysine and meso-diaminopimelic acid, an essential component of bacterial cell walls.</text>
</comment>
<comment type="similarity">
    <text evidence="2 15">Belongs to the peptidase M20A family. DapE subfamily.</text>
</comment>
<dbReference type="InterPro" id="IPR005941">
    <property type="entry name" value="DapE_proteobac"/>
</dbReference>
<evidence type="ECO:0000256" key="15">
    <source>
        <dbReference type="HAMAP-Rule" id="MF_01690"/>
    </source>
</evidence>
<dbReference type="GO" id="GO:0019877">
    <property type="term" value="P:diaminopimelate biosynthetic process"/>
    <property type="evidence" value="ECO:0007669"/>
    <property type="project" value="UniProtKB-UniRule"/>
</dbReference>
<dbReference type="CDD" id="cd03891">
    <property type="entry name" value="M20_DapE_proteobac"/>
    <property type="match status" value="1"/>
</dbReference>
<dbReference type="UniPathway" id="UPA00034">
    <property type="reaction ID" value="UER00021"/>
</dbReference>
<keyword evidence="12 15" id="KW-0170">Cobalt</keyword>
<evidence type="ECO:0000256" key="12">
    <source>
        <dbReference type="ARBA" id="ARBA00023285"/>
    </source>
</evidence>
<keyword evidence="6 15" id="KW-0028">Amino-acid biosynthesis</keyword>
<dbReference type="InterPro" id="IPR011650">
    <property type="entry name" value="Peptidase_M20_dimer"/>
</dbReference>
<dbReference type="GO" id="GO:0050897">
    <property type="term" value="F:cobalt ion binding"/>
    <property type="evidence" value="ECO:0007669"/>
    <property type="project" value="UniProtKB-UniRule"/>
</dbReference>
<keyword evidence="7 15" id="KW-0479">Metal-binding</keyword>
<dbReference type="PROSITE" id="PS00759">
    <property type="entry name" value="ARGE_DAPE_CPG2_2"/>
    <property type="match status" value="1"/>
</dbReference>
<evidence type="ECO:0000256" key="9">
    <source>
        <dbReference type="ARBA" id="ARBA00022833"/>
    </source>
</evidence>
<evidence type="ECO:0000259" key="16">
    <source>
        <dbReference type="Pfam" id="PF07687"/>
    </source>
</evidence>
<evidence type="ECO:0000256" key="4">
    <source>
        <dbReference type="ARBA" id="ARBA00011921"/>
    </source>
</evidence>
<evidence type="ECO:0000256" key="1">
    <source>
        <dbReference type="ARBA" id="ARBA00005130"/>
    </source>
</evidence>
<dbReference type="RefSeq" id="WP_183816019.1">
    <property type="nucleotide sequence ID" value="NZ_JACHOB010000001.1"/>
</dbReference>
<reference evidence="17 18" key="1">
    <citation type="submission" date="2020-08" db="EMBL/GenBank/DDBJ databases">
        <title>Genomic Encyclopedia of Type Strains, Phase IV (KMG-IV): sequencing the most valuable type-strain genomes for metagenomic binning, comparative biology and taxonomic classification.</title>
        <authorList>
            <person name="Goeker M."/>
        </authorList>
    </citation>
    <scope>NUCLEOTIDE SEQUENCE [LARGE SCALE GENOMIC DNA]</scope>
    <source>
        <strain evidence="17 18">DSM 102850</strain>
    </source>
</reference>
<evidence type="ECO:0000256" key="6">
    <source>
        <dbReference type="ARBA" id="ARBA00022605"/>
    </source>
</evidence>
<evidence type="ECO:0000256" key="10">
    <source>
        <dbReference type="ARBA" id="ARBA00022915"/>
    </source>
</evidence>
<evidence type="ECO:0000313" key="17">
    <source>
        <dbReference type="EMBL" id="MBB4658303.1"/>
    </source>
</evidence>
<dbReference type="HAMAP" id="MF_01690">
    <property type="entry name" value="DapE"/>
    <property type="match status" value="1"/>
</dbReference>
<dbReference type="PANTHER" id="PTHR43808">
    <property type="entry name" value="ACETYLORNITHINE DEACETYLASE"/>
    <property type="match status" value="1"/>
</dbReference>
<keyword evidence="18" id="KW-1185">Reference proteome</keyword>
<feature type="binding site" evidence="15">
    <location>
        <position position="165"/>
    </location>
    <ligand>
        <name>Zn(2+)</name>
        <dbReference type="ChEBI" id="CHEBI:29105"/>
        <label>1</label>
    </ligand>
</feature>
<evidence type="ECO:0000256" key="2">
    <source>
        <dbReference type="ARBA" id="ARBA00006746"/>
    </source>
</evidence>
<feature type="binding site" evidence="15">
    <location>
        <position position="106"/>
    </location>
    <ligand>
        <name>Zn(2+)</name>
        <dbReference type="ChEBI" id="CHEBI:29105"/>
        <label>2</label>
    </ligand>
</feature>
<evidence type="ECO:0000256" key="3">
    <source>
        <dbReference type="ARBA" id="ARBA00011738"/>
    </source>
</evidence>
<dbReference type="NCBIfam" id="TIGR01246">
    <property type="entry name" value="dapE_proteo"/>
    <property type="match status" value="1"/>
</dbReference>
<feature type="binding site" evidence="15">
    <location>
        <position position="137"/>
    </location>
    <ligand>
        <name>Zn(2+)</name>
        <dbReference type="ChEBI" id="CHEBI:29105"/>
        <label>2</label>
    </ligand>
</feature>
<protein>
    <recommendedName>
        <fullName evidence="5 15">Succinyl-diaminopimelate desuccinylase</fullName>
        <shortName evidence="15">SDAP desuccinylase</shortName>
        <ecNumber evidence="4 15">3.5.1.18</ecNumber>
    </recommendedName>
    <alternativeName>
        <fullName evidence="13 15">N-succinyl-LL-2,6-diaminoheptanedioate amidohydrolase</fullName>
    </alternativeName>
</protein>
<dbReference type="EMBL" id="JACHOB010000001">
    <property type="protein sequence ID" value="MBB4658303.1"/>
    <property type="molecule type" value="Genomic_DNA"/>
</dbReference>
<keyword evidence="11 15" id="KW-0457">Lysine biosynthesis</keyword>
<dbReference type="InterPro" id="IPR002933">
    <property type="entry name" value="Peptidase_M20"/>
</dbReference>
<dbReference type="Gene3D" id="3.40.630.10">
    <property type="entry name" value="Zn peptidases"/>
    <property type="match status" value="2"/>
</dbReference>
<feature type="binding site" evidence="15">
    <location>
        <position position="352"/>
    </location>
    <ligand>
        <name>Zn(2+)</name>
        <dbReference type="ChEBI" id="CHEBI:29105"/>
        <label>2</label>
    </ligand>
</feature>
<dbReference type="InterPro" id="IPR050072">
    <property type="entry name" value="Peptidase_M20A"/>
</dbReference>
<feature type="active site" evidence="15">
    <location>
        <position position="75"/>
    </location>
</feature>
<sequence>MTDLTDPVALASDLIRCPSVTPIEGGALDLLQFWAEQLGFRCTRLSFGEGATSVDNLWAVRGEGGPRFCFAGHTDVVPPGDMDAWQSGPFDPVIADGRLHGRGAADMKGGIAAMVAAVARAGERTPPLAFLITGDEEGQAIHGTKAVLGAVEARGEGFEHCLVGEPTNPDRIGSMMKVGRRGSCNAILTVHGRQGHVAYPDRAENPLPVLQRILTALTDVPLDDGYDRFQPSNLELTGWGTPEGAENVIPASAWTRFNVRFNPNWTGETLVRELERRIATAAGPTQWHLAPRVSGEAFLTEDDRFARLVADAVEAETKVRPELSTSGGTSDARFLSRHAPTIEFGLVGATMHQVNENVAVEDLEALTCIYGRILAGYAAW</sequence>
<dbReference type="GO" id="GO:0008270">
    <property type="term" value="F:zinc ion binding"/>
    <property type="evidence" value="ECO:0007669"/>
    <property type="project" value="UniProtKB-UniRule"/>
</dbReference>
<feature type="active site" description="Proton acceptor" evidence="15">
    <location>
        <position position="136"/>
    </location>
</feature>
<dbReference type="InterPro" id="IPR001261">
    <property type="entry name" value="ArgE/DapE_CS"/>
</dbReference>
<evidence type="ECO:0000256" key="8">
    <source>
        <dbReference type="ARBA" id="ARBA00022801"/>
    </source>
</evidence>
<feature type="domain" description="Peptidase M20 dimerisation" evidence="16">
    <location>
        <begin position="178"/>
        <end position="283"/>
    </location>
</feature>
<keyword evidence="10 15" id="KW-0220">Diaminopimelate biosynthesis</keyword>
<gene>
    <name evidence="15" type="primary">dapE</name>
    <name evidence="17" type="ORF">GGQ59_000803</name>
</gene>
<evidence type="ECO:0000313" key="18">
    <source>
        <dbReference type="Proteomes" id="UP000563524"/>
    </source>
</evidence>
<dbReference type="InterPro" id="IPR036264">
    <property type="entry name" value="Bact_exopeptidase_dim_dom"/>
</dbReference>
<comment type="cofactor">
    <cofactor evidence="15">
        <name>Zn(2+)</name>
        <dbReference type="ChEBI" id="CHEBI:29105"/>
    </cofactor>
    <cofactor evidence="15">
        <name>Co(2+)</name>
        <dbReference type="ChEBI" id="CHEBI:48828"/>
    </cofactor>
    <text evidence="15">Binds 2 Zn(2+) or Co(2+) ions per subunit.</text>
</comment>
<comment type="catalytic activity">
    <reaction evidence="14 15">
        <text>N-succinyl-(2S,6S)-2,6-diaminopimelate + H2O = (2S,6S)-2,6-diaminopimelate + succinate</text>
        <dbReference type="Rhea" id="RHEA:22608"/>
        <dbReference type="ChEBI" id="CHEBI:15377"/>
        <dbReference type="ChEBI" id="CHEBI:30031"/>
        <dbReference type="ChEBI" id="CHEBI:57609"/>
        <dbReference type="ChEBI" id="CHEBI:58087"/>
        <dbReference type="EC" id="3.5.1.18"/>
    </reaction>
</comment>
<dbReference type="Proteomes" id="UP000563524">
    <property type="component" value="Unassembled WGS sequence"/>
</dbReference>
<name>A0A840I1Z3_9PROT</name>
<dbReference type="SUPFAM" id="SSF53187">
    <property type="entry name" value="Zn-dependent exopeptidases"/>
    <property type="match status" value="1"/>
</dbReference>
<dbReference type="GO" id="GO:0008777">
    <property type="term" value="F:acetylornithine deacetylase activity"/>
    <property type="evidence" value="ECO:0007669"/>
    <property type="project" value="TreeGrafter"/>
</dbReference>
<dbReference type="PANTHER" id="PTHR43808:SF31">
    <property type="entry name" value="N-ACETYL-L-CITRULLINE DEACETYLASE"/>
    <property type="match status" value="1"/>
</dbReference>
<evidence type="ECO:0000256" key="14">
    <source>
        <dbReference type="ARBA" id="ARBA00051301"/>
    </source>
</evidence>
<dbReference type="NCBIfam" id="NF009557">
    <property type="entry name" value="PRK13009.1"/>
    <property type="match status" value="1"/>
</dbReference>
<comment type="subunit">
    <text evidence="3 15">Homodimer.</text>
</comment>
<dbReference type="AlphaFoldDB" id="A0A840I1Z3"/>
<accession>A0A840I1Z3</accession>
<keyword evidence="9 15" id="KW-0862">Zinc</keyword>
<comment type="pathway">
    <text evidence="1 15">Amino-acid biosynthesis; L-lysine biosynthesis via DAP pathway; LL-2,6-diaminopimelate from (S)-tetrahydrodipicolinate (succinylase route): step 3/3.</text>
</comment>
<evidence type="ECO:0000256" key="13">
    <source>
        <dbReference type="ARBA" id="ARBA00031891"/>
    </source>
</evidence>
<evidence type="ECO:0000256" key="5">
    <source>
        <dbReference type="ARBA" id="ARBA00022391"/>
    </source>
</evidence>
<organism evidence="17 18">
    <name type="scientific">Parvularcula dongshanensis</name>
    <dbReference type="NCBI Taxonomy" id="1173995"/>
    <lineage>
        <taxon>Bacteria</taxon>
        <taxon>Pseudomonadati</taxon>
        <taxon>Pseudomonadota</taxon>
        <taxon>Alphaproteobacteria</taxon>
        <taxon>Parvularculales</taxon>
        <taxon>Parvularculaceae</taxon>
        <taxon>Parvularcula</taxon>
    </lineage>
</organism>
<dbReference type="SUPFAM" id="SSF55031">
    <property type="entry name" value="Bacterial exopeptidase dimerisation domain"/>
    <property type="match status" value="1"/>
</dbReference>
<dbReference type="Pfam" id="PF01546">
    <property type="entry name" value="Peptidase_M20"/>
    <property type="match status" value="1"/>
</dbReference>
<dbReference type="Pfam" id="PF07687">
    <property type="entry name" value="M20_dimer"/>
    <property type="match status" value="1"/>
</dbReference>
<comment type="caution">
    <text evidence="17">The sequence shown here is derived from an EMBL/GenBank/DDBJ whole genome shotgun (WGS) entry which is preliminary data.</text>
</comment>
<dbReference type="GO" id="GO:0006526">
    <property type="term" value="P:L-arginine biosynthetic process"/>
    <property type="evidence" value="ECO:0007669"/>
    <property type="project" value="TreeGrafter"/>
</dbReference>
<feature type="binding site" evidence="15">
    <location>
        <position position="73"/>
    </location>
    <ligand>
        <name>Zn(2+)</name>
        <dbReference type="ChEBI" id="CHEBI:29105"/>
        <label>1</label>
    </ligand>
</feature>
<dbReference type="GO" id="GO:0009014">
    <property type="term" value="F:succinyl-diaminopimelate desuccinylase activity"/>
    <property type="evidence" value="ECO:0007669"/>
    <property type="project" value="UniProtKB-UniRule"/>
</dbReference>
<dbReference type="GO" id="GO:0009089">
    <property type="term" value="P:lysine biosynthetic process via diaminopimelate"/>
    <property type="evidence" value="ECO:0007669"/>
    <property type="project" value="UniProtKB-UniRule"/>
</dbReference>
<evidence type="ECO:0000256" key="7">
    <source>
        <dbReference type="ARBA" id="ARBA00022723"/>
    </source>
</evidence>
<evidence type="ECO:0000256" key="11">
    <source>
        <dbReference type="ARBA" id="ARBA00023154"/>
    </source>
</evidence>
<keyword evidence="8 15" id="KW-0378">Hydrolase</keyword>
<feature type="binding site" evidence="15">
    <location>
        <position position="106"/>
    </location>
    <ligand>
        <name>Zn(2+)</name>
        <dbReference type="ChEBI" id="CHEBI:29105"/>
        <label>1</label>
    </ligand>
</feature>
<proteinExistence type="inferred from homology"/>
<dbReference type="EC" id="3.5.1.18" evidence="4 15"/>